<keyword evidence="1" id="KW-0547">Nucleotide-binding</keyword>
<dbReference type="Gene3D" id="1.10.10.60">
    <property type="entry name" value="Homeodomain-like"/>
    <property type="match status" value="1"/>
</dbReference>
<evidence type="ECO:0000256" key="4">
    <source>
        <dbReference type="ARBA" id="ARBA00023125"/>
    </source>
</evidence>
<comment type="caution">
    <text evidence="7">The sequence shown here is derived from an EMBL/GenBank/DDBJ whole genome shotgun (WGS) entry which is preliminary data.</text>
</comment>
<dbReference type="FunFam" id="3.40.50.300:FF:000006">
    <property type="entry name" value="DNA-binding transcriptional regulator NtrC"/>
    <property type="match status" value="1"/>
</dbReference>
<keyword evidence="4" id="KW-0238">DNA-binding</keyword>
<dbReference type="PRINTS" id="PR01590">
    <property type="entry name" value="HTHFIS"/>
</dbReference>
<dbReference type="InterPro" id="IPR002197">
    <property type="entry name" value="HTH_Fis"/>
</dbReference>
<dbReference type="GO" id="GO:0043565">
    <property type="term" value="F:sequence-specific DNA binding"/>
    <property type="evidence" value="ECO:0007669"/>
    <property type="project" value="InterPro"/>
</dbReference>
<dbReference type="Gene3D" id="1.10.8.60">
    <property type="match status" value="1"/>
</dbReference>
<accession>A0A1Y3PHU0</accession>
<dbReference type="InterPro" id="IPR003018">
    <property type="entry name" value="GAF"/>
</dbReference>
<dbReference type="SUPFAM" id="SSF52540">
    <property type="entry name" value="P-loop containing nucleoside triphosphate hydrolases"/>
    <property type="match status" value="1"/>
</dbReference>
<dbReference type="SUPFAM" id="SSF46689">
    <property type="entry name" value="Homeodomain-like"/>
    <property type="match status" value="1"/>
</dbReference>
<dbReference type="GO" id="GO:0005524">
    <property type="term" value="F:ATP binding"/>
    <property type="evidence" value="ECO:0007669"/>
    <property type="project" value="UniProtKB-KW"/>
</dbReference>
<dbReference type="Pfam" id="PF00158">
    <property type="entry name" value="Sigma54_activat"/>
    <property type="match status" value="1"/>
</dbReference>
<evidence type="ECO:0000313" key="8">
    <source>
        <dbReference type="Proteomes" id="UP000196475"/>
    </source>
</evidence>
<reference evidence="8" key="1">
    <citation type="submission" date="2016-06" db="EMBL/GenBank/DDBJ databases">
        <authorList>
            <person name="Nascimento L."/>
            <person name="Pereira R.V."/>
            <person name="Martins L.F."/>
            <person name="Quaggio R.B."/>
            <person name="Silva A.M."/>
            <person name="Setubal J.C."/>
        </authorList>
    </citation>
    <scope>NUCLEOTIDE SEQUENCE [LARGE SCALE GENOMIC DNA]</scope>
</reference>
<feature type="domain" description="Sigma-54 factor interaction" evidence="6">
    <location>
        <begin position="347"/>
        <end position="575"/>
    </location>
</feature>
<protein>
    <recommendedName>
        <fullName evidence="6">Sigma-54 factor interaction domain-containing protein</fullName>
    </recommendedName>
</protein>
<dbReference type="InterPro" id="IPR003593">
    <property type="entry name" value="AAA+_ATPase"/>
</dbReference>
<evidence type="ECO:0000256" key="2">
    <source>
        <dbReference type="ARBA" id="ARBA00022840"/>
    </source>
</evidence>
<gene>
    <name evidence="7" type="ORF">BAA01_16370</name>
</gene>
<sequence>MADLAVSIEKFEYFKDIERSLETKWERFLSDGTFPDSLRPVIAKSWERCLTNHIDPLKRRADIVCMDENLKARREINQVLLEAALPWMNEMYQCYSNQTISVVVCDSHGVILDGRATTGTWAKLERNNFVPGADWSEKRAGTNAIGTALTEQKPVQVFSAEHFCQGWHPWVCSAAPVKDPVTRTLLGVLDVTGKKSLVQAHDLHMVIMQAKKIEQTIYEKLIQQNFELIKLLFDIIQDPVVIFNSQGTIVKCNLPASYLLRVQSGRTLEHVIHVPQLPELLKDLKDKPVYGYYRSADGCEWRIEVRPYRYAGRLLGGLALFKKVPSSVPARKSQKRAASTRYAFADFITADSSLGSILEFAERIAASDATVLITGETGTGKEMLAQSIHACSHRSDGPFIGVNCGAIPKELMASELFGYEGGAFTGAKPGGKKGWVTLAEGGTLFLDEIGDLPLEAQVFLLRMLEEREVYPVGSTRPVSVNVRIIAATHRDLRHEVRRGRFREDLYYRLQVVHLGLPPLRERKQDIPLLVEHFLRTSPHGGPGAMVDPEALEMMMNYTWPGNVRQLRNCVEQALLSSLDGKIKVENLPDEIRAFHPVSRKARPRARETHGLSRGYYICRQTRGKVDKDALIRALEEAGGNVSKASRTLRVSRMTIYRKLKEFGITLGHDNT</sequence>
<dbReference type="Pfam" id="PF25601">
    <property type="entry name" value="AAA_lid_14"/>
    <property type="match status" value="1"/>
</dbReference>
<dbReference type="Pfam" id="PF01590">
    <property type="entry name" value="GAF"/>
    <property type="match status" value="1"/>
</dbReference>
<dbReference type="PROSITE" id="PS00688">
    <property type="entry name" value="SIGMA54_INTERACT_3"/>
    <property type="match status" value="1"/>
</dbReference>
<dbReference type="InterPro" id="IPR058031">
    <property type="entry name" value="AAA_lid_NorR"/>
</dbReference>
<dbReference type="CDD" id="cd00009">
    <property type="entry name" value="AAA"/>
    <property type="match status" value="1"/>
</dbReference>
<evidence type="ECO:0000256" key="5">
    <source>
        <dbReference type="ARBA" id="ARBA00023163"/>
    </source>
</evidence>
<evidence type="ECO:0000313" key="7">
    <source>
        <dbReference type="EMBL" id="OUM86900.1"/>
    </source>
</evidence>
<dbReference type="Proteomes" id="UP000196475">
    <property type="component" value="Unassembled WGS sequence"/>
</dbReference>
<keyword evidence="5" id="KW-0804">Transcription</keyword>
<evidence type="ECO:0000256" key="1">
    <source>
        <dbReference type="ARBA" id="ARBA00022741"/>
    </source>
</evidence>
<dbReference type="InterPro" id="IPR002078">
    <property type="entry name" value="Sigma_54_int"/>
</dbReference>
<organism evidence="7 8">
    <name type="scientific">Bacillus thermozeamaize</name>
    <dbReference type="NCBI Taxonomy" id="230954"/>
    <lineage>
        <taxon>Bacteria</taxon>
        <taxon>Bacillati</taxon>
        <taxon>Bacillota</taxon>
        <taxon>Bacilli</taxon>
        <taxon>Bacillales</taxon>
        <taxon>Bacillaceae</taxon>
        <taxon>Bacillus</taxon>
    </lineage>
</organism>
<dbReference type="Pfam" id="PF02954">
    <property type="entry name" value="HTH_8"/>
    <property type="match status" value="1"/>
</dbReference>
<dbReference type="InterPro" id="IPR025662">
    <property type="entry name" value="Sigma_54_int_dom_ATP-bd_1"/>
</dbReference>
<dbReference type="PROSITE" id="PS00675">
    <property type="entry name" value="SIGMA54_INTERACT_1"/>
    <property type="match status" value="1"/>
</dbReference>
<dbReference type="EMBL" id="LZRT01000084">
    <property type="protein sequence ID" value="OUM86900.1"/>
    <property type="molecule type" value="Genomic_DNA"/>
</dbReference>
<dbReference type="Gene3D" id="3.30.450.40">
    <property type="match status" value="1"/>
</dbReference>
<evidence type="ECO:0000256" key="3">
    <source>
        <dbReference type="ARBA" id="ARBA00023015"/>
    </source>
</evidence>
<dbReference type="GO" id="GO:0006355">
    <property type="term" value="P:regulation of DNA-templated transcription"/>
    <property type="evidence" value="ECO:0007669"/>
    <property type="project" value="InterPro"/>
</dbReference>
<dbReference type="PANTHER" id="PTHR32071">
    <property type="entry name" value="TRANSCRIPTIONAL REGULATORY PROTEIN"/>
    <property type="match status" value="1"/>
</dbReference>
<dbReference type="AlphaFoldDB" id="A0A1Y3PHU0"/>
<dbReference type="SMART" id="SM00382">
    <property type="entry name" value="AAA"/>
    <property type="match status" value="1"/>
</dbReference>
<dbReference type="InterPro" id="IPR009057">
    <property type="entry name" value="Homeodomain-like_sf"/>
</dbReference>
<name>A0A1Y3PHU0_9BACI</name>
<dbReference type="Gene3D" id="3.40.50.300">
    <property type="entry name" value="P-loop containing nucleotide triphosphate hydrolases"/>
    <property type="match status" value="1"/>
</dbReference>
<dbReference type="InterPro" id="IPR025943">
    <property type="entry name" value="Sigma_54_int_dom_ATP-bd_2"/>
</dbReference>
<dbReference type="InterPro" id="IPR025944">
    <property type="entry name" value="Sigma_54_int_dom_CS"/>
</dbReference>
<dbReference type="PROSITE" id="PS50045">
    <property type="entry name" value="SIGMA54_INTERACT_4"/>
    <property type="match status" value="1"/>
</dbReference>
<dbReference type="PROSITE" id="PS00676">
    <property type="entry name" value="SIGMA54_INTERACT_2"/>
    <property type="match status" value="1"/>
</dbReference>
<dbReference type="InterPro" id="IPR029016">
    <property type="entry name" value="GAF-like_dom_sf"/>
</dbReference>
<proteinExistence type="predicted"/>
<evidence type="ECO:0000259" key="6">
    <source>
        <dbReference type="PROSITE" id="PS50045"/>
    </source>
</evidence>
<dbReference type="InterPro" id="IPR027417">
    <property type="entry name" value="P-loop_NTPase"/>
</dbReference>
<keyword evidence="2" id="KW-0067">ATP-binding</keyword>
<keyword evidence="3" id="KW-0805">Transcription regulation</keyword>